<evidence type="ECO:0000256" key="2">
    <source>
        <dbReference type="ARBA" id="ARBA00006555"/>
    </source>
</evidence>
<feature type="region of interest" description="Disordered" evidence="10">
    <location>
        <begin position="50"/>
        <end position="130"/>
    </location>
</feature>
<dbReference type="eggNOG" id="COG0810">
    <property type="taxonomic scope" value="Bacteria"/>
</dbReference>
<keyword evidence="9" id="KW-0472">Membrane</keyword>
<keyword evidence="5" id="KW-0997">Cell inner membrane</keyword>
<dbReference type="InterPro" id="IPR006260">
    <property type="entry name" value="TonB/TolA_C"/>
</dbReference>
<evidence type="ECO:0000256" key="3">
    <source>
        <dbReference type="ARBA" id="ARBA00022448"/>
    </source>
</evidence>
<dbReference type="EMBL" id="FP565575">
    <property type="protein sequence ID" value="CBE68965.1"/>
    <property type="molecule type" value="Genomic_DNA"/>
</dbReference>
<dbReference type="PANTHER" id="PTHR33446">
    <property type="entry name" value="PROTEIN TONB-RELATED"/>
    <property type="match status" value="1"/>
</dbReference>
<dbReference type="GO" id="GO:0098797">
    <property type="term" value="C:plasma membrane protein complex"/>
    <property type="evidence" value="ECO:0007669"/>
    <property type="project" value="TreeGrafter"/>
</dbReference>
<dbReference type="AlphaFoldDB" id="D5MGT4"/>
<dbReference type="PATRIC" id="fig|671143.5.peg.1690"/>
<evidence type="ECO:0000313" key="13">
    <source>
        <dbReference type="Proteomes" id="UP000006898"/>
    </source>
</evidence>
<dbReference type="Proteomes" id="UP000006898">
    <property type="component" value="Chromosome"/>
</dbReference>
<keyword evidence="3" id="KW-0813">Transport</keyword>
<dbReference type="KEGG" id="mox:DAMO_1915"/>
<comment type="subcellular location">
    <subcellularLocation>
        <location evidence="1">Cell inner membrane</location>
        <topology evidence="1">Single-pass membrane protein</topology>
        <orientation evidence="1">Periplasmic side</orientation>
    </subcellularLocation>
</comment>
<accession>D5MGT4</accession>
<comment type="similarity">
    <text evidence="2">Belongs to the TonB family.</text>
</comment>
<dbReference type="InterPro" id="IPR037682">
    <property type="entry name" value="TonB_C"/>
</dbReference>
<evidence type="ECO:0000313" key="12">
    <source>
        <dbReference type="EMBL" id="CBE68965.1"/>
    </source>
</evidence>
<gene>
    <name evidence="12" type="ORF">DAMO_1915</name>
</gene>
<reference evidence="12 13" key="1">
    <citation type="journal article" date="2010" name="Nature">
        <title>Nitrite-driven anaerobic methane oxidation by oxygenic bacteria.</title>
        <authorList>
            <person name="Ettwig K.F."/>
            <person name="Butler M.K."/>
            <person name="Le Paslier D."/>
            <person name="Pelletier E."/>
            <person name="Mangenot S."/>
            <person name="Kuypers M.M.M."/>
            <person name="Schreiber F."/>
            <person name="Dutilh B.E."/>
            <person name="Zedelius J."/>
            <person name="de Beer D."/>
            <person name="Gloerich J."/>
            <person name="Wessels H.J.C.T."/>
            <person name="van Allen T."/>
            <person name="Luesken F."/>
            <person name="Wu M."/>
            <person name="van de Pas-Schoonen K.T."/>
            <person name="Op den Camp H.J.M."/>
            <person name="Janssen-Megens E.M."/>
            <person name="Francoijs K-J."/>
            <person name="Stunnenberg H."/>
            <person name="Weissenbach J."/>
            <person name="Jetten M.S.M."/>
            <person name="Strous M."/>
        </authorList>
    </citation>
    <scope>NUCLEOTIDE SEQUENCE [LARGE SCALE GENOMIC DNA]</scope>
</reference>
<dbReference type="NCBIfam" id="TIGR01352">
    <property type="entry name" value="tonB_Cterm"/>
    <property type="match status" value="1"/>
</dbReference>
<organism evidence="12 13">
    <name type="scientific">Methylomirabilis oxygeniifera</name>
    <dbReference type="NCBI Taxonomy" id="671143"/>
    <lineage>
        <taxon>Bacteria</taxon>
        <taxon>Candidatus Methylomirabilota</taxon>
        <taxon>Candidatus Methylomirabilia</taxon>
        <taxon>Candidatus Methylomirabilales</taxon>
        <taxon>Candidatus Methylomirabilaceae</taxon>
        <taxon>Candidatus Methylomirabilis</taxon>
    </lineage>
</organism>
<dbReference type="GO" id="GO:0015031">
    <property type="term" value="P:protein transport"/>
    <property type="evidence" value="ECO:0007669"/>
    <property type="project" value="UniProtKB-KW"/>
</dbReference>
<dbReference type="PANTHER" id="PTHR33446:SF2">
    <property type="entry name" value="PROTEIN TONB"/>
    <property type="match status" value="1"/>
</dbReference>
<evidence type="ECO:0000259" key="11">
    <source>
        <dbReference type="PROSITE" id="PS52015"/>
    </source>
</evidence>
<keyword evidence="8" id="KW-1133">Transmembrane helix</keyword>
<evidence type="ECO:0000256" key="1">
    <source>
        <dbReference type="ARBA" id="ARBA00004383"/>
    </source>
</evidence>
<sequence length="290" mass="29789">MTSRAFTLPLFASLLLHVAGLVTARLTALSSDTPVPTLIPIEVVTVQSTPPAPLLRPKSKPPAVREITPSRPIEQPPSPPAIQSSAELPPLPQELPPSLPPPSPTQVEEPQPAPVIPLPATEPTDPPGNVMGPVAVTGSQAVPSSAPAEGGEAGAGQLFAKGDTAVLPGAGAGGGSGGPGKSGLGLGMTDTGAKVTGLQLGVARLRGGYQIKPRYPESARRQGIQGTSLLRLHVLADGAVGEVLVERSAGHPDLDRAAVRAVKKWRFEPARRGGQSVAVRVMLPVRFELR</sequence>
<evidence type="ECO:0000256" key="8">
    <source>
        <dbReference type="ARBA" id="ARBA00022989"/>
    </source>
</evidence>
<feature type="domain" description="TonB C-terminal" evidence="11">
    <location>
        <begin position="200"/>
        <end position="290"/>
    </location>
</feature>
<dbReference type="GO" id="GO:0031992">
    <property type="term" value="F:energy transducer activity"/>
    <property type="evidence" value="ECO:0007669"/>
    <property type="project" value="TreeGrafter"/>
</dbReference>
<dbReference type="PROSITE" id="PS52015">
    <property type="entry name" value="TONB_CTD"/>
    <property type="match status" value="1"/>
</dbReference>
<evidence type="ECO:0000256" key="5">
    <source>
        <dbReference type="ARBA" id="ARBA00022519"/>
    </source>
</evidence>
<feature type="compositionally biased region" description="Pro residues" evidence="10">
    <location>
        <begin position="89"/>
        <end position="104"/>
    </location>
</feature>
<dbReference type="SUPFAM" id="SSF74653">
    <property type="entry name" value="TolA/TonB C-terminal domain"/>
    <property type="match status" value="1"/>
</dbReference>
<evidence type="ECO:0000256" key="9">
    <source>
        <dbReference type="ARBA" id="ARBA00023136"/>
    </source>
</evidence>
<keyword evidence="6" id="KW-0812">Transmembrane</keyword>
<evidence type="ECO:0000256" key="6">
    <source>
        <dbReference type="ARBA" id="ARBA00022692"/>
    </source>
</evidence>
<dbReference type="InterPro" id="IPR051045">
    <property type="entry name" value="TonB-dependent_transducer"/>
</dbReference>
<dbReference type="Gene3D" id="3.30.1150.10">
    <property type="match status" value="1"/>
</dbReference>
<protein>
    <recommendedName>
        <fullName evidence="11">TonB C-terminal domain-containing protein</fullName>
    </recommendedName>
</protein>
<keyword evidence="4" id="KW-1003">Cell membrane</keyword>
<proteinExistence type="inferred from homology"/>
<name>D5MGT4_METO1</name>
<evidence type="ECO:0000256" key="10">
    <source>
        <dbReference type="SAM" id="MobiDB-lite"/>
    </source>
</evidence>
<dbReference type="GO" id="GO:0055085">
    <property type="term" value="P:transmembrane transport"/>
    <property type="evidence" value="ECO:0007669"/>
    <property type="project" value="InterPro"/>
</dbReference>
<dbReference type="Pfam" id="PF03544">
    <property type="entry name" value="TonB_C"/>
    <property type="match status" value="1"/>
</dbReference>
<dbReference type="STRING" id="671143.DAMO_1915"/>
<keyword evidence="7" id="KW-0653">Protein transport</keyword>
<dbReference type="HOGENOM" id="CLU_996490_0_0_0"/>
<evidence type="ECO:0000256" key="7">
    <source>
        <dbReference type="ARBA" id="ARBA00022927"/>
    </source>
</evidence>
<evidence type="ECO:0000256" key="4">
    <source>
        <dbReference type="ARBA" id="ARBA00022475"/>
    </source>
</evidence>